<evidence type="ECO:0000256" key="4">
    <source>
        <dbReference type="ARBA" id="ARBA00023136"/>
    </source>
</evidence>
<keyword evidence="8" id="KW-1185">Reference proteome</keyword>
<dbReference type="InterPro" id="IPR009908">
    <property type="entry name" value="Methylamine_util_MauE"/>
</dbReference>
<dbReference type="PANTHER" id="PTHR36974">
    <property type="entry name" value="MEMBRANE PROTEIN-RELATED"/>
    <property type="match status" value="1"/>
</dbReference>
<dbReference type="Proteomes" id="UP000031473">
    <property type="component" value="Unassembled WGS sequence"/>
</dbReference>
<evidence type="ECO:0000259" key="6">
    <source>
        <dbReference type="Pfam" id="PF07291"/>
    </source>
</evidence>
<feature type="domain" description="Methylamine utilisation protein MauE" evidence="6">
    <location>
        <begin position="4"/>
        <end position="77"/>
    </location>
</feature>
<evidence type="ECO:0000313" key="7">
    <source>
        <dbReference type="EMBL" id="KIA90132.1"/>
    </source>
</evidence>
<reference evidence="7 8" key="1">
    <citation type="submission" date="2014-10" db="EMBL/GenBank/DDBJ databases">
        <title>Kaistella jeonii genome.</title>
        <authorList>
            <person name="Clayton J.T."/>
            <person name="Newman J.D."/>
        </authorList>
    </citation>
    <scope>NUCLEOTIDE SEQUENCE [LARGE SCALE GENOMIC DNA]</scope>
    <source>
        <strain evidence="7 8">DSM 17048</strain>
    </source>
</reference>
<keyword evidence="2 5" id="KW-0812">Transmembrane</keyword>
<sequence length="119" mass="13870">MEMLEISKYIFAILLIIAGILHFLKPNFYIKIMPAYLPAHRTLIILSGIAEIICGILLLFPATTNLGAYLTIVLLIAVFPANIEMSRKYYVKKKKGFWFTLLRLPLQFLMIWWAYQFIK</sequence>
<evidence type="ECO:0000256" key="3">
    <source>
        <dbReference type="ARBA" id="ARBA00022989"/>
    </source>
</evidence>
<evidence type="ECO:0000256" key="2">
    <source>
        <dbReference type="ARBA" id="ARBA00022692"/>
    </source>
</evidence>
<keyword evidence="3 5" id="KW-1133">Transmembrane helix</keyword>
<dbReference type="OrthoDB" id="327939at2"/>
<evidence type="ECO:0000313" key="8">
    <source>
        <dbReference type="Proteomes" id="UP000031473"/>
    </source>
</evidence>
<evidence type="ECO:0000256" key="1">
    <source>
        <dbReference type="ARBA" id="ARBA00004141"/>
    </source>
</evidence>
<proteinExistence type="predicted"/>
<dbReference type="EMBL" id="JSYL01000002">
    <property type="protein sequence ID" value="KIA90132.1"/>
    <property type="molecule type" value="Genomic_DNA"/>
</dbReference>
<dbReference type="RefSeq" id="WP_039350154.1">
    <property type="nucleotide sequence ID" value="NZ_FOLA01000002.1"/>
</dbReference>
<comment type="subcellular location">
    <subcellularLocation>
        <location evidence="1">Membrane</location>
        <topology evidence="1">Multi-pass membrane protein</topology>
    </subcellularLocation>
</comment>
<feature type="transmembrane region" description="Helical" evidence="5">
    <location>
        <begin position="66"/>
        <end position="85"/>
    </location>
</feature>
<dbReference type="GO" id="GO:0016020">
    <property type="term" value="C:membrane"/>
    <property type="evidence" value="ECO:0007669"/>
    <property type="project" value="UniProtKB-SubCell"/>
</dbReference>
<dbReference type="AlphaFoldDB" id="A0A0C1FAJ3"/>
<keyword evidence="4 5" id="KW-0472">Membrane</keyword>
<dbReference type="Pfam" id="PF07291">
    <property type="entry name" value="MauE"/>
    <property type="match status" value="1"/>
</dbReference>
<accession>A0A0C1FAJ3</accession>
<dbReference type="PANTHER" id="PTHR36974:SF1">
    <property type="entry name" value="DOXX FAMILY MEMBRANE PROTEIN"/>
    <property type="match status" value="1"/>
</dbReference>
<protein>
    <recommendedName>
        <fullName evidence="6">Methylamine utilisation protein MauE domain-containing protein</fullName>
    </recommendedName>
</protein>
<evidence type="ECO:0000256" key="5">
    <source>
        <dbReference type="SAM" id="Phobius"/>
    </source>
</evidence>
<name>A0A0C1FAJ3_9FLAO</name>
<feature type="transmembrane region" description="Helical" evidence="5">
    <location>
        <begin position="97"/>
        <end position="115"/>
    </location>
</feature>
<dbReference type="GO" id="GO:0030416">
    <property type="term" value="P:methylamine metabolic process"/>
    <property type="evidence" value="ECO:0007669"/>
    <property type="project" value="InterPro"/>
</dbReference>
<feature type="transmembrane region" description="Helical" evidence="5">
    <location>
        <begin position="6"/>
        <end position="24"/>
    </location>
</feature>
<feature type="transmembrane region" description="Helical" evidence="5">
    <location>
        <begin position="36"/>
        <end position="60"/>
    </location>
</feature>
<dbReference type="STRING" id="266749.SAMN05421876_10292"/>
<gene>
    <name evidence="7" type="ORF">OA86_05970</name>
</gene>
<comment type="caution">
    <text evidence="7">The sequence shown here is derived from an EMBL/GenBank/DDBJ whole genome shotgun (WGS) entry which is preliminary data.</text>
</comment>
<organism evidence="7 8">
    <name type="scientific">Kaistella jeonii</name>
    <dbReference type="NCBI Taxonomy" id="266749"/>
    <lineage>
        <taxon>Bacteria</taxon>
        <taxon>Pseudomonadati</taxon>
        <taxon>Bacteroidota</taxon>
        <taxon>Flavobacteriia</taxon>
        <taxon>Flavobacteriales</taxon>
        <taxon>Weeksellaceae</taxon>
        <taxon>Chryseobacterium group</taxon>
        <taxon>Kaistella</taxon>
    </lineage>
</organism>